<dbReference type="CDD" id="cd02440">
    <property type="entry name" value="AdoMet_MTases"/>
    <property type="match status" value="1"/>
</dbReference>
<keyword evidence="1" id="KW-0472">Membrane</keyword>
<dbReference type="EMBL" id="JACAZI010000008">
    <property type="protein sequence ID" value="KAF7353837.1"/>
    <property type="molecule type" value="Genomic_DNA"/>
</dbReference>
<dbReference type="PANTHER" id="PTHR47473:SF1">
    <property type="entry name" value="METHYLTRANSFERASE DOMAIN-CONTAINING PROTEIN"/>
    <property type="match status" value="1"/>
</dbReference>
<dbReference type="InterPro" id="IPR021829">
    <property type="entry name" value="DUF3419"/>
</dbReference>
<name>A0A8H6Y716_9AGAR</name>
<proteinExistence type="predicted"/>
<dbReference type="InterPro" id="IPR029063">
    <property type="entry name" value="SAM-dependent_MTases_sf"/>
</dbReference>
<dbReference type="GO" id="GO:0032259">
    <property type="term" value="P:methylation"/>
    <property type="evidence" value="ECO:0007669"/>
    <property type="project" value="UniProtKB-KW"/>
</dbReference>
<protein>
    <submittedName>
        <fullName evidence="2">S-adenosyl-L-methionine-dependent methyltransferase</fullName>
    </submittedName>
</protein>
<keyword evidence="2" id="KW-0808">Transferase</keyword>
<evidence type="ECO:0000313" key="3">
    <source>
        <dbReference type="Proteomes" id="UP000620124"/>
    </source>
</evidence>
<dbReference type="OrthoDB" id="10253390at2759"/>
<keyword evidence="2" id="KW-0489">Methyltransferase</keyword>
<organism evidence="2 3">
    <name type="scientific">Mycena venus</name>
    <dbReference type="NCBI Taxonomy" id="2733690"/>
    <lineage>
        <taxon>Eukaryota</taxon>
        <taxon>Fungi</taxon>
        <taxon>Dikarya</taxon>
        <taxon>Basidiomycota</taxon>
        <taxon>Agaricomycotina</taxon>
        <taxon>Agaricomycetes</taxon>
        <taxon>Agaricomycetidae</taxon>
        <taxon>Agaricales</taxon>
        <taxon>Marasmiineae</taxon>
        <taxon>Mycenaceae</taxon>
        <taxon>Mycena</taxon>
    </lineage>
</organism>
<gene>
    <name evidence="2" type="ORF">MVEN_01069300</name>
</gene>
<dbReference type="Gene3D" id="3.40.50.150">
    <property type="entry name" value="Vaccinia Virus protein VP39"/>
    <property type="match status" value="1"/>
</dbReference>
<keyword evidence="1" id="KW-0812">Transmembrane</keyword>
<dbReference type="SUPFAM" id="SSF53335">
    <property type="entry name" value="S-adenosyl-L-methionine-dependent methyltransferases"/>
    <property type="match status" value="1"/>
</dbReference>
<dbReference type="AlphaFoldDB" id="A0A8H6Y716"/>
<feature type="transmembrane region" description="Helical" evidence="1">
    <location>
        <begin position="7"/>
        <end position="24"/>
    </location>
</feature>
<comment type="caution">
    <text evidence="2">The sequence shown here is derived from an EMBL/GenBank/DDBJ whole genome shotgun (WGS) entry which is preliminary data.</text>
</comment>
<dbReference type="Proteomes" id="UP000620124">
    <property type="component" value="Unassembled WGS sequence"/>
</dbReference>
<accession>A0A8H6Y716</accession>
<reference evidence="2" key="1">
    <citation type="submission" date="2020-05" db="EMBL/GenBank/DDBJ databases">
        <title>Mycena genomes resolve the evolution of fungal bioluminescence.</title>
        <authorList>
            <person name="Tsai I.J."/>
        </authorList>
    </citation>
    <scope>NUCLEOTIDE SEQUENCE</scope>
    <source>
        <strain evidence="2">CCC161011</strain>
    </source>
</reference>
<dbReference type="PANTHER" id="PTHR47473">
    <property type="entry name" value="BTA1P"/>
    <property type="match status" value="1"/>
</dbReference>
<dbReference type="GO" id="GO:0008168">
    <property type="term" value="F:methyltransferase activity"/>
    <property type="evidence" value="ECO:0007669"/>
    <property type="project" value="UniProtKB-KW"/>
</dbReference>
<evidence type="ECO:0000256" key="1">
    <source>
        <dbReference type="SAM" id="Phobius"/>
    </source>
</evidence>
<keyword evidence="3" id="KW-1185">Reference proteome</keyword>
<evidence type="ECO:0000313" key="2">
    <source>
        <dbReference type="EMBL" id="KAF7353837.1"/>
    </source>
</evidence>
<dbReference type="Pfam" id="PF11899">
    <property type="entry name" value="DUF3419"/>
    <property type="match status" value="1"/>
</dbReference>
<sequence length="721" mass="83129">MQDLFTVPFWITVTVGICTVFYTLRPQLKFIYHCFIRPIEPGRGDQKTRLDQFYEGQADIYDATRGGLLRGRNTMISLSASHLRVLRETAASQRLVWIDIGGGTGRNIEVMDSHFPISTFDAIYLIDLCEPLLRVARDRIAKKGWKNVTVLCQDAAEFWLPEWSDGEDPQGSVSFVTMSYSITMIPRFYTVFDRVDYVLSREHGLFGVADFYTAARQESLIDRSIGGLGKECGWFTRWFWQIFFEFDHLYLGSAQRTYLEHRFGTIKTFNARNHFVVPYLVQIPYFVWLGRSRFPDNYPLDRSLEVEYVQQENPGIKIDDVPLTPFHYSITKHWRVPYLDDPLLKDFRTFSWAFTPGDSMELMRHLQVSPNDSVLFCSSAGDSALHLAIKSRPKQIHCIDANPCQNHLLELKLAAIQSLDYEQFFDLFGNGKHSAFRSLIDSTIAPYLSSTAYQFWKHHQNVFASSFYYNGDSGWALFLLRIIFRIAAVSKDVAALCNSDTLAEQEYIWRKKLRPVIQSRLVAFLLGSPILYWKKLGIPSNQREMLLKDGSVFEYIRATLDPVISTYLLKTENYFYHLALMGHYSPRCCPEYLTRSGFDRLKANNGEAMDAFRLHTKPMVNALRGLPASSLTHIIFMDHLDSLCETTEADDEIAEAYRVLDHAGSVFWCSIMRTPWYNKNFEEGGFEVTALYVRSSSNKPMDRVNIYASFFKATKSLTFVP</sequence>
<keyword evidence="1" id="KW-1133">Transmembrane helix</keyword>